<evidence type="ECO:0000256" key="1">
    <source>
        <dbReference type="ARBA" id="ARBA00004202"/>
    </source>
</evidence>
<evidence type="ECO:0000313" key="10">
    <source>
        <dbReference type="Proteomes" id="UP000298111"/>
    </source>
</evidence>
<dbReference type="GO" id="GO:0005524">
    <property type="term" value="F:ATP binding"/>
    <property type="evidence" value="ECO:0007669"/>
    <property type="project" value="UniProtKB-KW"/>
</dbReference>
<gene>
    <name evidence="9" type="ORF">D8771_19755</name>
</gene>
<dbReference type="InterPro" id="IPR003593">
    <property type="entry name" value="AAA+_ATPase"/>
</dbReference>
<dbReference type="RefSeq" id="WP_135567234.1">
    <property type="nucleotide sequence ID" value="NZ_CP103060.1"/>
</dbReference>
<dbReference type="Pfam" id="PF00005">
    <property type="entry name" value="ABC_tran"/>
    <property type="match status" value="1"/>
</dbReference>
<dbReference type="GeneID" id="75182401"/>
<feature type="compositionally biased region" description="Basic and acidic residues" evidence="7">
    <location>
        <begin position="352"/>
        <end position="365"/>
    </location>
</feature>
<dbReference type="CDD" id="cd03230">
    <property type="entry name" value="ABC_DR_subfamily_A"/>
    <property type="match status" value="1"/>
</dbReference>
<dbReference type="PANTHER" id="PTHR42711:SF5">
    <property type="entry name" value="ABC TRANSPORTER ATP-BINDING PROTEIN NATA"/>
    <property type="match status" value="1"/>
</dbReference>
<feature type="region of interest" description="Disordered" evidence="7">
    <location>
        <begin position="329"/>
        <end position="371"/>
    </location>
</feature>
<dbReference type="EMBL" id="RCIY01000065">
    <property type="protein sequence ID" value="TGG81628.1"/>
    <property type="molecule type" value="Genomic_DNA"/>
</dbReference>
<evidence type="ECO:0000256" key="6">
    <source>
        <dbReference type="ARBA" id="ARBA00023251"/>
    </source>
</evidence>
<dbReference type="PANTHER" id="PTHR42711">
    <property type="entry name" value="ABC TRANSPORTER ATP-BINDING PROTEIN"/>
    <property type="match status" value="1"/>
</dbReference>
<feature type="domain" description="ABC transporter" evidence="8">
    <location>
        <begin position="18"/>
        <end position="260"/>
    </location>
</feature>
<comment type="subcellular location">
    <subcellularLocation>
        <location evidence="1">Cell membrane</location>
        <topology evidence="1">Peripheral membrane protein</topology>
    </subcellularLocation>
</comment>
<evidence type="ECO:0000256" key="7">
    <source>
        <dbReference type="SAM" id="MobiDB-lite"/>
    </source>
</evidence>
<protein>
    <submittedName>
        <fullName evidence="9">ABC transporter ATP-binding protein</fullName>
    </submittedName>
</protein>
<dbReference type="SMART" id="SM00382">
    <property type="entry name" value="AAA"/>
    <property type="match status" value="1"/>
</dbReference>
<keyword evidence="5 9" id="KW-0067">ATP-binding</keyword>
<keyword evidence="3" id="KW-0813">Transport</keyword>
<evidence type="ECO:0000256" key="2">
    <source>
        <dbReference type="ARBA" id="ARBA00005417"/>
    </source>
</evidence>
<dbReference type="GO" id="GO:0016887">
    <property type="term" value="F:ATP hydrolysis activity"/>
    <property type="evidence" value="ECO:0007669"/>
    <property type="project" value="InterPro"/>
</dbReference>
<dbReference type="GO" id="GO:0005886">
    <property type="term" value="C:plasma membrane"/>
    <property type="evidence" value="ECO:0007669"/>
    <property type="project" value="UniProtKB-SubCell"/>
</dbReference>
<evidence type="ECO:0000259" key="8">
    <source>
        <dbReference type="PROSITE" id="PS50893"/>
    </source>
</evidence>
<dbReference type="InterPro" id="IPR003439">
    <property type="entry name" value="ABC_transporter-like_ATP-bd"/>
</dbReference>
<proteinExistence type="inferred from homology"/>
<evidence type="ECO:0000256" key="4">
    <source>
        <dbReference type="ARBA" id="ARBA00022741"/>
    </source>
</evidence>
<dbReference type="PROSITE" id="PS50893">
    <property type="entry name" value="ABC_TRANSPORTER_2"/>
    <property type="match status" value="1"/>
</dbReference>
<keyword evidence="4" id="KW-0547">Nucleotide-binding</keyword>
<comment type="similarity">
    <text evidence="2">Belongs to the ABC transporter superfamily.</text>
</comment>
<dbReference type="PROSITE" id="PS00211">
    <property type="entry name" value="ABC_TRANSPORTER_1"/>
    <property type="match status" value="1"/>
</dbReference>
<name>A0A8H1L9X7_9ACTN</name>
<dbReference type="SUPFAM" id="SSF52540">
    <property type="entry name" value="P-loop containing nucleoside triphosphate hydrolases"/>
    <property type="match status" value="1"/>
</dbReference>
<accession>A0A8H1L9X7</accession>
<evidence type="ECO:0000256" key="3">
    <source>
        <dbReference type="ARBA" id="ARBA00022448"/>
    </source>
</evidence>
<dbReference type="InterPro" id="IPR050763">
    <property type="entry name" value="ABC_transporter_ATP-binding"/>
</dbReference>
<dbReference type="AlphaFoldDB" id="A0A8H1L9X7"/>
<dbReference type="InterPro" id="IPR027417">
    <property type="entry name" value="P-loop_NTPase"/>
</dbReference>
<sequence length="371" mass="39244">MNAASSASPVTRPTGPAIEVSGLVKTFGRTRALDGLDLEVATGEVHGFLGPNGAGKSTTLRILLGLLRADTGTARLLGADPWEDAVALHRRLAYVPGDVELWPNLTGGEAIDLLARLRNGHGGGKRPGSGRARAAGGLDERKRADLIERFDLDPTKKGRTYSKGNRQKVAIVAALASDAELLLLDEPTAGLDPLMEVVFQDVVLQAKAEGRTVLLSSHILSQVEKLCDRVSIVRQGRTVQSGTLGEMRHLTRTTIEAETDRPLDGLDGLPGIHDLRTDGNRVRFAVDGAHLDAAVQRLSRLGVRSLVSHPPTLEELMLCHYGDELAGSGHRPGATGAPSAPDAATEKTGTTKKTETAETTEKTEKTGGGAR</sequence>
<organism evidence="9 10">
    <name type="scientific">Streptomyces albus</name>
    <dbReference type="NCBI Taxonomy" id="1888"/>
    <lineage>
        <taxon>Bacteria</taxon>
        <taxon>Bacillati</taxon>
        <taxon>Actinomycetota</taxon>
        <taxon>Actinomycetes</taxon>
        <taxon>Kitasatosporales</taxon>
        <taxon>Streptomycetaceae</taxon>
        <taxon>Streptomyces</taxon>
    </lineage>
</organism>
<keyword evidence="6" id="KW-0046">Antibiotic resistance</keyword>
<dbReference type="Proteomes" id="UP000298111">
    <property type="component" value="Unassembled WGS sequence"/>
</dbReference>
<evidence type="ECO:0000313" key="9">
    <source>
        <dbReference type="EMBL" id="TGG81628.1"/>
    </source>
</evidence>
<dbReference type="InterPro" id="IPR017871">
    <property type="entry name" value="ABC_transporter-like_CS"/>
</dbReference>
<reference evidence="9 10" key="1">
    <citation type="submission" date="2018-10" db="EMBL/GenBank/DDBJ databases">
        <title>Isolation of pseudouridimycin from Streptomyces albus DSM 40763.</title>
        <authorList>
            <person name="Rosenqvist P."/>
            <person name="Metsae-Ketelae M."/>
            <person name="Virta P."/>
        </authorList>
    </citation>
    <scope>NUCLEOTIDE SEQUENCE [LARGE SCALE GENOMIC DNA]</scope>
    <source>
        <strain evidence="9 10">DSM 40763</strain>
    </source>
</reference>
<dbReference type="GO" id="GO:0046677">
    <property type="term" value="P:response to antibiotic"/>
    <property type="evidence" value="ECO:0007669"/>
    <property type="project" value="UniProtKB-KW"/>
</dbReference>
<dbReference type="Gene3D" id="3.40.50.300">
    <property type="entry name" value="P-loop containing nucleotide triphosphate hydrolases"/>
    <property type="match status" value="1"/>
</dbReference>
<comment type="caution">
    <text evidence="9">The sequence shown here is derived from an EMBL/GenBank/DDBJ whole genome shotgun (WGS) entry which is preliminary data.</text>
</comment>
<evidence type="ECO:0000256" key="5">
    <source>
        <dbReference type="ARBA" id="ARBA00022840"/>
    </source>
</evidence>